<dbReference type="InterPro" id="IPR000847">
    <property type="entry name" value="LysR_HTH_N"/>
</dbReference>
<organism evidence="6 7">
    <name type="scientific">Phytohabitans aurantiacus</name>
    <dbReference type="NCBI Taxonomy" id="3016789"/>
    <lineage>
        <taxon>Bacteria</taxon>
        <taxon>Bacillati</taxon>
        <taxon>Actinomycetota</taxon>
        <taxon>Actinomycetes</taxon>
        <taxon>Micromonosporales</taxon>
        <taxon>Micromonosporaceae</taxon>
    </lineage>
</organism>
<dbReference type="SUPFAM" id="SSF46785">
    <property type="entry name" value="Winged helix' DNA-binding domain"/>
    <property type="match status" value="1"/>
</dbReference>
<gene>
    <name evidence="6" type="ORF">Pa4123_88570</name>
</gene>
<comment type="caution">
    <text evidence="6">The sequence shown here is derived from an EMBL/GenBank/DDBJ whole genome shotgun (WGS) entry which is preliminary data.</text>
</comment>
<keyword evidence="7" id="KW-1185">Reference proteome</keyword>
<evidence type="ECO:0000256" key="4">
    <source>
        <dbReference type="ARBA" id="ARBA00023163"/>
    </source>
</evidence>
<evidence type="ECO:0000256" key="1">
    <source>
        <dbReference type="ARBA" id="ARBA00009437"/>
    </source>
</evidence>
<evidence type="ECO:0000256" key="3">
    <source>
        <dbReference type="ARBA" id="ARBA00023125"/>
    </source>
</evidence>
<reference evidence="6" key="1">
    <citation type="submission" date="2022-12" db="EMBL/GenBank/DDBJ databases">
        <title>New Phytohabitans aurantiacus sp. RD004123 nov., an actinomycete isolated from soil.</title>
        <authorList>
            <person name="Triningsih D.W."/>
            <person name="Harunari E."/>
            <person name="Igarashi Y."/>
        </authorList>
    </citation>
    <scope>NUCLEOTIDE SEQUENCE</scope>
    <source>
        <strain evidence="6">RD004123</strain>
    </source>
</reference>
<evidence type="ECO:0000313" key="7">
    <source>
        <dbReference type="Proteomes" id="UP001144280"/>
    </source>
</evidence>
<dbReference type="RefSeq" id="WP_281905905.1">
    <property type="nucleotide sequence ID" value="NZ_BSDI01000090.1"/>
</dbReference>
<dbReference type="Pfam" id="PF00126">
    <property type="entry name" value="HTH_1"/>
    <property type="match status" value="1"/>
</dbReference>
<keyword evidence="3" id="KW-0238">DNA-binding</keyword>
<evidence type="ECO:0000256" key="2">
    <source>
        <dbReference type="ARBA" id="ARBA00023015"/>
    </source>
</evidence>
<accession>A0ABQ5R9Y4</accession>
<dbReference type="Gene3D" id="1.10.10.10">
    <property type="entry name" value="Winged helix-like DNA-binding domain superfamily/Winged helix DNA-binding domain"/>
    <property type="match status" value="1"/>
</dbReference>
<keyword evidence="4" id="KW-0804">Transcription</keyword>
<dbReference type="Proteomes" id="UP001144280">
    <property type="component" value="Unassembled WGS sequence"/>
</dbReference>
<proteinExistence type="inferred from homology"/>
<dbReference type="EMBL" id="BSDI01000090">
    <property type="protein sequence ID" value="GLI03579.1"/>
    <property type="molecule type" value="Genomic_DNA"/>
</dbReference>
<dbReference type="InterPro" id="IPR036390">
    <property type="entry name" value="WH_DNA-bd_sf"/>
</dbReference>
<sequence>MEMRDIEIFLTLAEELHFGRTAARLRVSQSRVSQAIKKQERRIGGALFDRTSRTAKLTPLGEQFHKNLAAGYQQILTAIETATHTARGTTGRLTLGVFGPQASELTAVIDAFRSRNPGCELLFRARCTSATRSERYGPVRSICKPAGSRYGSPTSPSDRW</sequence>
<comment type="similarity">
    <text evidence="1">Belongs to the LysR transcriptional regulatory family.</text>
</comment>
<evidence type="ECO:0000259" key="5">
    <source>
        <dbReference type="PROSITE" id="PS50931"/>
    </source>
</evidence>
<feature type="domain" description="HTH lysR-type" evidence="5">
    <location>
        <begin position="1"/>
        <end position="58"/>
    </location>
</feature>
<keyword evidence="2" id="KW-0805">Transcription regulation</keyword>
<evidence type="ECO:0000313" key="6">
    <source>
        <dbReference type="EMBL" id="GLI03579.1"/>
    </source>
</evidence>
<name>A0ABQ5R9Y4_9ACTN</name>
<dbReference type="PROSITE" id="PS50931">
    <property type="entry name" value="HTH_LYSR"/>
    <property type="match status" value="1"/>
</dbReference>
<dbReference type="InterPro" id="IPR036388">
    <property type="entry name" value="WH-like_DNA-bd_sf"/>
</dbReference>
<protein>
    <recommendedName>
        <fullName evidence="5">HTH lysR-type domain-containing protein</fullName>
    </recommendedName>
</protein>
<dbReference type="PANTHER" id="PTHR30346">
    <property type="entry name" value="TRANSCRIPTIONAL DUAL REGULATOR HCAR-RELATED"/>
    <property type="match status" value="1"/>
</dbReference>
<dbReference type="PANTHER" id="PTHR30346:SF0">
    <property type="entry name" value="HCA OPERON TRANSCRIPTIONAL ACTIVATOR HCAR"/>
    <property type="match status" value="1"/>
</dbReference>